<comment type="caution">
    <text evidence="1">The sequence shown here is derived from an EMBL/GenBank/DDBJ whole genome shotgun (WGS) entry which is preliminary data.</text>
</comment>
<evidence type="ECO:0000313" key="1">
    <source>
        <dbReference type="EMBL" id="KQB01036.1"/>
    </source>
</evidence>
<sequence length="113" mass="12874">MEQTEKRNQHWFAKQVDEALLNGRASLFLVEEGFFVLEPSLDNGEMQVWVLFAWSNQKGALKRHLPTVEQLAKRVKAKRLLLNTAVKALQVSLIDGGFSCIETGDVETWCKEI</sequence>
<reference evidence="1 2" key="1">
    <citation type="journal article" date="2015" name="Genome Biol. Evol.">
        <title>The Dynamics of Genetic Interactions between Vibrio metoecus and Vibrio cholerae, Two Close Relatives Co-Occurring in the Environment.</title>
        <authorList>
            <person name="Orata F.D."/>
            <person name="Kirchberger P.C."/>
            <person name="Meheust R."/>
            <person name="Barlow E.J."/>
            <person name="Tarr C.L."/>
            <person name="Boucher Y."/>
        </authorList>
    </citation>
    <scope>NUCLEOTIDE SEQUENCE [LARGE SCALE GENOMIC DNA]</scope>
    <source>
        <strain evidence="1 2">YB5B04</strain>
    </source>
</reference>
<gene>
    <name evidence="1" type="ORF">XV92_10495</name>
</gene>
<dbReference type="RefSeq" id="WP_055064797.1">
    <property type="nucleotide sequence ID" value="NZ_LBGP01000013.1"/>
</dbReference>
<dbReference type="AlphaFoldDB" id="A0A0Q0TGL4"/>
<proteinExistence type="predicted"/>
<name>A0A0Q0TGL4_VIBMT</name>
<accession>A0A0Q0TGL4</accession>
<evidence type="ECO:0000313" key="2">
    <source>
        <dbReference type="Proteomes" id="UP000050491"/>
    </source>
</evidence>
<dbReference type="Proteomes" id="UP000050491">
    <property type="component" value="Unassembled WGS sequence"/>
</dbReference>
<dbReference type="EMBL" id="LBGP01000013">
    <property type="protein sequence ID" value="KQB01036.1"/>
    <property type="molecule type" value="Genomic_DNA"/>
</dbReference>
<protein>
    <submittedName>
        <fullName evidence="1">Uncharacterized protein</fullName>
    </submittedName>
</protein>
<dbReference type="OrthoDB" id="6402082at2"/>
<organism evidence="1 2">
    <name type="scientific">Vibrio metoecus</name>
    <dbReference type="NCBI Taxonomy" id="1481663"/>
    <lineage>
        <taxon>Bacteria</taxon>
        <taxon>Pseudomonadati</taxon>
        <taxon>Pseudomonadota</taxon>
        <taxon>Gammaproteobacteria</taxon>
        <taxon>Vibrionales</taxon>
        <taxon>Vibrionaceae</taxon>
        <taxon>Vibrio</taxon>
    </lineage>
</organism>
<dbReference type="PATRIC" id="fig|1481663.12.peg.871"/>